<keyword evidence="1" id="KW-0324">Glycolysis</keyword>
<dbReference type="InterPro" id="IPR022673">
    <property type="entry name" value="Hexokinase_C"/>
</dbReference>
<dbReference type="Pfam" id="PF03727">
    <property type="entry name" value="Hexokinase_2"/>
    <property type="match status" value="1"/>
</dbReference>
<reference evidence="4" key="1">
    <citation type="journal article" date="2021" name="bioRxiv">
        <title>Whole Genome Assembly and Annotation of Northern Wild Rice, Zizania palustris L., Supports a Whole Genome Duplication in the Zizania Genus.</title>
        <authorList>
            <person name="Haas M."/>
            <person name="Kono T."/>
            <person name="Macchietto M."/>
            <person name="Millas R."/>
            <person name="McGilp L."/>
            <person name="Shao M."/>
            <person name="Duquette J."/>
            <person name="Hirsch C.N."/>
            <person name="Kimball J."/>
        </authorList>
    </citation>
    <scope>NUCLEOTIDE SEQUENCE</scope>
    <source>
        <tissue evidence="4">Fresh leaf tissue</tissue>
    </source>
</reference>
<dbReference type="Proteomes" id="UP000729402">
    <property type="component" value="Unassembled WGS sequence"/>
</dbReference>
<dbReference type="GO" id="GO:0006096">
    <property type="term" value="P:glycolytic process"/>
    <property type="evidence" value="ECO:0007669"/>
    <property type="project" value="UniProtKB-KW"/>
</dbReference>
<feature type="compositionally biased region" description="Basic and acidic residues" evidence="2">
    <location>
        <begin position="280"/>
        <end position="290"/>
    </location>
</feature>
<proteinExistence type="predicted"/>
<dbReference type="GO" id="GO:0016773">
    <property type="term" value="F:phosphotransferase activity, alcohol group as acceptor"/>
    <property type="evidence" value="ECO:0007669"/>
    <property type="project" value="InterPro"/>
</dbReference>
<comment type="caution">
    <text evidence="4">The sequence shown here is derived from an EMBL/GenBank/DDBJ whole genome shotgun (WGS) entry which is preliminary data.</text>
</comment>
<keyword evidence="5" id="KW-1185">Reference proteome</keyword>
<feature type="region of interest" description="Disordered" evidence="2">
    <location>
        <begin position="192"/>
        <end position="310"/>
    </location>
</feature>
<feature type="domain" description="Hexokinase C-terminal" evidence="3">
    <location>
        <begin position="1"/>
        <end position="35"/>
    </location>
</feature>
<evidence type="ECO:0000313" key="4">
    <source>
        <dbReference type="EMBL" id="KAG8044735.1"/>
    </source>
</evidence>
<name>A0A8J5QW89_ZIZPA</name>
<protein>
    <recommendedName>
        <fullName evidence="3">Hexokinase C-terminal domain-containing protein</fullName>
    </recommendedName>
</protein>
<dbReference type="PANTHER" id="PTHR33095">
    <property type="entry name" value="OS07G0619500 PROTEIN"/>
    <property type="match status" value="1"/>
</dbReference>
<sequence>MVVNMEWGNFWSSHLPRMPYDISLDDDTQNRNDQLDTKQSKAKYHTIDGFWKAGTTFKNAALSLHFVSPASPRLPQSRLRCRRTTMEDRVAEPPELQDHTAVPAAEVPSGHVTDDDGEFEFEFPFPFVSRDSPVGTAALADDLFADGRIRPFYPVFGRAGGADQQRAKYDAPPAPRVRGPLGLLFLEESRHLSGRSTTSSSSAATSDEGGLEGAPPDSYCLWTPGAGPSASASAASPRPPRKSSSTGSMARWRRISELVVGRSHSDGKEKFLFLPTPPPSKEDETADRFKPKPKPRPTPPAGGRKQSAAAIHRIAYGAKATGGGGGGGTPRRTFLPYREELVGLFANVNGISRSHQHPF</sequence>
<accession>A0A8J5QW89</accession>
<dbReference type="OrthoDB" id="666789at2759"/>
<feature type="compositionally biased region" description="Low complexity" evidence="2">
    <location>
        <begin position="196"/>
        <end position="206"/>
    </location>
</feature>
<dbReference type="EMBL" id="JAAALK010000390">
    <property type="protein sequence ID" value="KAG8044735.1"/>
    <property type="molecule type" value="Genomic_DNA"/>
</dbReference>
<dbReference type="GO" id="GO:0005524">
    <property type="term" value="F:ATP binding"/>
    <property type="evidence" value="ECO:0007669"/>
    <property type="project" value="InterPro"/>
</dbReference>
<dbReference type="PANTHER" id="PTHR33095:SF127">
    <property type="entry name" value="OS05G0578100 PROTEIN"/>
    <property type="match status" value="1"/>
</dbReference>
<evidence type="ECO:0000259" key="3">
    <source>
        <dbReference type="Pfam" id="PF03727"/>
    </source>
</evidence>
<dbReference type="InterPro" id="IPR012442">
    <property type="entry name" value="DUF1645_plant"/>
</dbReference>
<gene>
    <name evidence="4" type="ORF">GUJ93_ZPchr0070g33435</name>
</gene>
<organism evidence="4 5">
    <name type="scientific">Zizania palustris</name>
    <name type="common">Northern wild rice</name>
    <dbReference type="NCBI Taxonomy" id="103762"/>
    <lineage>
        <taxon>Eukaryota</taxon>
        <taxon>Viridiplantae</taxon>
        <taxon>Streptophyta</taxon>
        <taxon>Embryophyta</taxon>
        <taxon>Tracheophyta</taxon>
        <taxon>Spermatophyta</taxon>
        <taxon>Magnoliopsida</taxon>
        <taxon>Liliopsida</taxon>
        <taxon>Poales</taxon>
        <taxon>Poaceae</taxon>
        <taxon>BOP clade</taxon>
        <taxon>Oryzoideae</taxon>
        <taxon>Oryzeae</taxon>
        <taxon>Zizaniinae</taxon>
        <taxon>Zizania</taxon>
    </lineage>
</organism>
<feature type="compositionally biased region" description="Low complexity" evidence="2">
    <location>
        <begin position="223"/>
        <end position="248"/>
    </location>
</feature>
<dbReference type="Pfam" id="PF07816">
    <property type="entry name" value="DUF1645"/>
    <property type="match status" value="1"/>
</dbReference>
<reference evidence="4" key="2">
    <citation type="submission" date="2021-02" db="EMBL/GenBank/DDBJ databases">
        <authorList>
            <person name="Kimball J.A."/>
            <person name="Haas M.W."/>
            <person name="Macchietto M."/>
            <person name="Kono T."/>
            <person name="Duquette J."/>
            <person name="Shao M."/>
        </authorList>
    </citation>
    <scope>NUCLEOTIDE SEQUENCE</scope>
    <source>
        <tissue evidence="4">Fresh leaf tissue</tissue>
    </source>
</reference>
<evidence type="ECO:0000256" key="1">
    <source>
        <dbReference type="ARBA" id="ARBA00023152"/>
    </source>
</evidence>
<dbReference type="AlphaFoldDB" id="A0A8J5QW89"/>
<evidence type="ECO:0000313" key="5">
    <source>
        <dbReference type="Proteomes" id="UP000729402"/>
    </source>
</evidence>
<evidence type="ECO:0000256" key="2">
    <source>
        <dbReference type="SAM" id="MobiDB-lite"/>
    </source>
</evidence>